<dbReference type="SMART" id="SM00213">
    <property type="entry name" value="UBQ"/>
    <property type="match status" value="1"/>
</dbReference>
<dbReference type="EMBL" id="JH993001">
    <property type="protein sequence ID" value="EKX44979.1"/>
    <property type="molecule type" value="Genomic_DNA"/>
</dbReference>
<dbReference type="PROSITE" id="PS00299">
    <property type="entry name" value="UBIQUITIN_1"/>
    <property type="match status" value="1"/>
</dbReference>
<evidence type="ECO:0000313" key="12">
    <source>
        <dbReference type="Proteomes" id="UP000011087"/>
    </source>
</evidence>
<dbReference type="PaxDb" id="55529-EKX44979"/>
<feature type="DNA-binding region" description="HMG box" evidence="6">
    <location>
        <begin position="132"/>
        <end position="188"/>
    </location>
</feature>
<feature type="compositionally biased region" description="Basic and acidic residues" evidence="7">
    <location>
        <begin position="81"/>
        <end position="93"/>
    </location>
</feature>
<dbReference type="GO" id="GO:0003729">
    <property type="term" value="F:mRNA binding"/>
    <property type="evidence" value="ECO:0007669"/>
    <property type="project" value="UniProtKB-ARBA"/>
</dbReference>
<protein>
    <submittedName>
        <fullName evidence="10">High mobility group box fusion protein</fullName>
    </submittedName>
</protein>
<evidence type="ECO:0000256" key="6">
    <source>
        <dbReference type="PROSITE-ProRule" id="PRU00267"/>
    </source>
</evidence>
<dbReference type="SMART" id="SM00398">
    <property type="entry name" value="HMG"/>
    <property type="match status" value="1"/>
</dbReference>
<evidence type="ECO:0000256" key="3">
    <source>
        <dbReference type="ARBA" id="ARBA00022490"/>
    </source>
</evidence>
<keyword evidence="4" id="KW-1017">Isopeptide bond</keyword>
<dbReference type="HOGENOM" id="CLU_010412_3_3_1"/>
<sequence length="188" mass="21058">MQIFVKTLTGKTITLEVESSDTIDMVKSKIQDKEGIPPDQQRLIFAGKQLEDGRTLADYNIQKESTLHLVLRLRGGAGDDDEKRPKRDKKPVERLVAQQAPEPKKRAAKKSDAAPAAKKGKGAPKENKEKKEKKPLSGYMLFCKHMRPDVTKQNPGKAVTEVAKILGEMWQKVSEKDKASWKEGKVPK</sequence>
<reference evidence="11" key="3">
    <citation type="submission" date="2016-03" db="UniProtKB">
        <authorList>
            <consortium name="EnsemblProtists"/>
        </authorList>
    </citation>
    <scope>IDENTIFICATION</scope>
</reference>
<dbReference type="FunFam" id="3.10.20.90:FF:000016">
    <property type="entry name" value="Polyubiquitin 3"/>
    <property type="match status" value="1"/>
</dbReference>
<dbReference type="Pfam" id="PF00240">
    <property type="entry name" value="ubiquitin"/>
    <property type="match status" value="1"/>
</dbReference>
<proteinExistence type="predicted"/>
<dbReference type="PRINTS" id="PR00348">
    <property type="entry name" value="UBIQUITIN"/>
</dbReference>
<keyword evidence="3" id="KW-0963">Cytoplasm</keyword>
<dbReference type="CDD" id="cd00084">
    <property type="entry name" value="HMG-box_SF"/>
    <property type="match status" value="1"/>
</dbReference>
<dbReference type="Proteomes" id="UP000011087">
    <property type="component" value="Unassembled WGS sequence"/>
</dbReference>
<feature type="compositionally biased region" description="Basic and acidic residues" evidence="7">
    <location>
        <begin position="123"/>
        <end position="135"/>
    </location>
</feature>
<dbReference type="InterPro" id="IPR036910">
    <property type="entry name" value="HMG_box_dom_sf"/>
</dbReference>
<dbReference type="GO" id="GO:0005737">
    <property type="term" value="C:cytoplasm"/>
    <property type="evidence" value="ECO:0007669"/>
    <property type="project" value="UniProtKB-SubCell"/>
</dbReference>
<keyword evidence="6" id="KW-0238">DNA-binding</keyword>
<dbReference type="RefSeq" id="XP_005831959.1">
    <property type="nucleotide sequence ID" value="XM_005831902.1"/>
</dbReference>
<dbReference type="eggNOG" id="KOG0004">
    <property type="taxonomic scope" value="Eukaryota"/>
</dbReference>
<dbReference type="GeneID" id="17301740"/>
<dbReference type="InterPro" id="IPR050158">
    <property type="entry name" value="Ubiquitin_ubiquitin-like"/>
</dbReference>
<dbReference type="Pfam" id="PF00505">
    <property type="entry name" value="HMG_box"/>
    <property type="match status" value="1"/>
</dbReference>
<evidence type="ECO:0000256" key="7">
    <source>
        <dbReference type="SAM" id="MobiDB-lite"/>
    </source>
</evidence>
<organism evidence="10">
    <name type="scientific">Guillardia theta (strain CCMP2712)</name>
    <name type="common">Cryptophyte</name>
    <dbReference type="NCBI Taxonomy" id="905079"/>
    <lineage>
        <taxon>Eukaryota</taxon>
        <taxon>Cryptophyceae</taxon>
        <taxon>Pyrenomonadales</taxon>
        <taxon>Geminigeraceae</taxon>
        <taxon>Guillardia</taxon>
    </lineage>
</organism>
<reference evidence="12" key="2">
    <citation type="submission" date="2012-11" db="EMBL/GenBank/DDBJ databases">
        <authorList>
            <person name="Kuo A."/>
            <person name="Curtis B.A."/>
            <person name="Tanifuji G."/>
            <person name="Burki F."/>
            <person name="Gruber A."/>
            <person name="Irimia M."/>
            <person name="Maruyama S."/>
            <person name="Arias M.C."/>
            <person name="Ball S.G."/>
            <person name="Gile G.H."/>
            <person name="Hirakawa Y."/>
            <person name="Hopkins J.F."/>
            <person name="Rensing S.A."/>
            <person name="Schmutz J."/>
            <person name="Symeonidi A."/>
            <person name="Elias M."/>
            <person name="Eveleigh R.J."/>
            <person name="Herman E.K."/>
            <person name="Klute M.J."/>
            <person name="Nakayama T."/>
            <person name="Obornik M."/>
            <person name="Reyes-Prieto A."/>
            <person name="Armbrust E.V."/>
            <person name="Aves S.J."/>
            <person name="Beiko R.G."/>
            <person name="Coutinho P."/>
            <person name="Dacks J.B."/>
            <person name="Durnford D.G."/>
            <person name="Fast N.M."/>
            <person name="Green B.R."/>
            <person name="Grisdale C."/>
            <person name="Hempe F."/>
            <person name="Henrissat B."/>
            <person name="Hoppner M.P."/>
            <person name="Ishida K.-I."/>
            <person name="Kim E."/>
            <person name="Koreny L."/>
            <person name="Kroth P.G."/>
            <person name="Liu Y."/>
            <person name="Malik S.-B."/>
            <person name="Maier U.G."/>
            <person name="McRose D."/>
            <person name="Mock T."/>
            <person name="Neilson J.A."/>
            <person name="Onodera N.T."/>
            <person name="Poole A.M."/>
            <person name="Pritham E.J."/>
            <person name="Richards T.A."/>
            <person name="Rocap G."/>
            <person name="Roy S.W."/>
            <person name="Sarai C."/>
            <person name="Schaack S."/>
            <person name="Shirato S."/>
            <person name="Slamovits C.H."/>
            <person name="Spencer D.F."/>
            <person name="Suzuki S."/>
            <person name="Worden A.Z."/>
            <person name="Zauner S."/>
            <person name="Barry K."/>
            <person name="Bell C."/>
            <person name="Bharti A.K."/>
            <person name="Crow J.A."/>
            <person name="Grimwood J."/>
            <person name="Kramer R."/>
            <person name="Lindquist E."/>
            <person name="Lucas S."/>
            <person name="Salamov A."/>
            <person name="McFadden G.I."/>
            <person name="Lane C.E."/>
            <person name="Keeling P.J."/>
            <person name="Gray M.W."/>
            <person name="Grigoriev I.V."/>
            <person name="Archibald J.M."/>
        </authorList>
    </citation>
    <scope>NUCLEOTIDE SEQUENCE</scope>
    <source>
        <strain evidence="12">CCMP2712</strain>
    </source>
</reference>
<dbReference type="GO" id="GO:0005634">
    <property type="term" value="C:nucleus"/>
    <property type="evidence" value="ECO:0007669"/>
    <property type="project" value="UniProtKB-SubCell"/>
</dbReference>
<dbReference type="InterPro" id="IPR000626">
    <property type="entry name" value="Ubiquitin-like_dom"/>
</dbReference>
<dbReference type="PROSITE" id="PS50118">
    <property type="entry name" value="HMG_BOX_2"/>
    <property type="match status" value="1"/>
</dbReference>
<feature type="domain" description="HMG box" evidence="9">
    <location>
        <begin position="132"/>
        <end position="188"/>
    </location>
</feature>
<feature type="region of interest" description="Disordered" evidence="7">
    <location>
        <begin position="75"/>
        <end position="140"/>
    </location>
</feature>
<dbReference type="STRING" id="905079.L1JA52"/>
<name>L1JA52_GUITC</name>
<evidence type="ECO:0000313" key="11">
    <source>
        <dbReference type="EnsemblProtists" id="EKX44979"/>
    </source>
</evidence>
<dbReference type="PROSITE" id="PS50053">
    <property type="entry name" value="UBIQUITIN_2"/>
    <property type="match status" value="1"/>
</dbReference>
<dbReference type="EnsemblProtists" id="EKX44979">
    <property type="protein sequence ID" value="EKX44979"/>
    <property type="gene ID" value="GUITHDRAFT_163393"/>
</dbReference>
<feature type="compositionally biased region" description="Basic and acidic residues" evidence="7">
    <location>
        <begin position="102"/>
        <end position="112"/>
    </location>
</feature>
<evidence type="ECO:0000313" key="10">
    <source>
        <dbReference type="EMBL" id="EKX44979.1"/>
    </source>
</evidence>
<dbReference type="KEGG" id="gtt:GUITHDRAFT_163393"/>
<feature type="domain" description="Ubiquitin-like" evidence="8">
    <location>
        <begin position="1"/>
        <end position="76"/>
    </location>
</feature>
<dbReference type="AlphaFoldDB" id="L1JA52"/>
<comment type="subcellular location">
    <subcellularLocation>
        <location evidence="2">Cytoplasm</location>
    </subcellularLocation>
    <subcellularLocation>
        <location evidence="1">Nucleus</location>
    </subcellularLocation>
</comment>
<evidence type="ECO:0000256" key="4">
    <source>
        <dbReference type="ARBA" id="ARBA00022499"/>
    </source>
</evidence>
<dbReference type="OMA" id="QTRGIWH"/>
<dbReference type="CDD" id="cd01803">
    <property type="entry name" value="Ubl_ubiquitin"/>
    <property type="match status" value="1"/>
</dbReference>
<evidence type="ECO:0000256" key="5">
    <source>
        <dbReference type="ARBA" id="ARBA00023242"/>
    </source>
</evidence>
<evidence type="ECO:0000256" key="1">
    <source>
        <dbReference type="ARBA" id="ARBA00004123"/>
    </source>
</evidence>
<dbReference type="InterPro" id="IPR019956">
    <property type="entry name" value="Ubiquitin_dom"/>
</dbReference>
<keyword evidence="5 6" id="KW-0539">Nucleus</keyword>
<dbReference type="SUPFAM" id="SSF47095">
    <property type="entry name" value="HMG-box"/>
    <property type="match status" value="1"/>
</dbReference>
<evidence type="ECO:0000256" key="2">
    <source>
        <dbReference type="ARBA" id="ARBA00004496"/>
    </source>
</evidence>
<reference evidence="10 12" key="1">
    <citation type="journal article" date="2012" name="Nature">
        <title>Algal genomes reveal evolutionary mosaicism and the fate of nucleomorphs.</title>
        <authorList>
            <consortium name="DOE Joint Genome Institute"/>
            <person name="Curtis B.A."/>
            <person name="Tanifuji G."/>
            <person name="Burki F."/>
            <person name="Gruber A."/>
            <person name="Irimia M."/>
            <person name="Maruyama S."/>
            <person name="Arias M.C."/>
            <person name="Ball S.G."/>
            <person name="Gile G.H."/>
            <person name="Hirakawa Y."/>
            <person name="Hopkins J.F."/>
            <person name="Kuo A."/>
            <person name="Rensing S.A."/>
            <person name="Schmutz J."/>
            <person name="Symeonidi A."/>
            <person name="Elias M."/>
            <person name="Eveleigh R.J."/>
            <person name="Herman E.K."/>
            <person name="Klute M.J."/>
            <person name="Nakayama T."/>
            <person name="Obornik M."/>
            <person name="Reyes-Prieto A."/>
            <person name="Armbrust E.V."/>
            <person name="Aves S.J."/>
            <person name="Beiko R.G."/>
            <person name="Coutinho P."/>
            <person name="Dacks J.B."/>
            <person name="Durnford D.G."/>
            <person name="Fast N.M."/>
            <person name="Green B.R."/>
            <person name="Grisdale C.J."/>
            <person name="Hempel F."/>
            <person name="Henrissat B."/>
            <person name="Hoppner M.P."/>
            <person name="Ishida K."/>
            <person name="Kim E."/>
            <person name="Koreny L."/>
            <person name="Kroth P.G."/>
            <person name="Liu Y."/>
            <person name="Malik S.B."/>
            <person name="Maier U.G."/>
            <person name="McRose D."/>
            <person name="Mock T."/>
            <person name="Neilson J.A."/>
            <person name="Onodera N.T."/>
            <person name="Poole A.M."/>
            <person name="Pritham E.J."/>
            <person name="Richards T.A."/>
            <person name="Rocap G."/>
            <person name="Roy S.W."/>
            <person name="Sarai C."/>
            <person name="Schaack S."/>
            <person name="Shirato S."/>
            <person name="Slamovits C.H."/>
            <person name="Spencer D.F."/>
            <person name="Suzuki S."/>
            <person name="Worden A.Z."/>
            <person name="Zauner S."/>
            <person name="Barry K."/>
            <person name="Bell C."/>
            <person name="Bharti A.K."/>
            <person name="Crow J.A."/>
            <person name="Grimwood J."/>
            <person name="Kramer R."/>
            <person name="Lindquist E."/>
            <person name="Lucas S."/>
            <person name="Salamov A."/>
            <person name="McFadden G.I."/>
            <person name="Lane C.E."/>
            <person name="Keeling P.J."/>
            <person name="Gray M.W."/>
            <person name="Grigoriev I.V."/>
            <person name="Archibald J.M."/>
        </authorList>
    </citation>
    <scope>NUCLEOTIDE SEQUENCE</scope>
    <source>
        <strain evidence="10 12">CCMP2712</strain>
    </source>
</reference>
<dbReference type="Gene3D" id="1.10.30.10">
    <property type="entry name" value="High mobility group box domain"/>
    <property type="match status" value="1"/>
</dbReference>
<gene>
    <name evidence="10" type="ORF">GUITHDRAFT_163393</name>
</gene>
<dbReference type="InterPro" id="IPR029071">
    <property type="entry name" value="Ubiquitin-like_domsf"/>
</dbReference>
<dbReference type="GO" id="GO:0003677">
    <property type="term" value="F:DNA binding"/>
    <property type="evidence" value="ECO:0007669"/>
    <property type="project" value="UniProtKB-UniRule"/>
</dbReference>
<dbReference type="OrthoDB" id="428577at2759"/>
<keyword evidence="12" id="KW-1185">Reference proteome</keyword>
<dbReference type="SUPFAM" id="SSF54236">
    <property type="entry name" value="Ubiquitin-like"/>
    <property type="match status" value="1"/>
</dbReference>
<dbReference type="InterPro" id="IPR009071">
    <property type="entry name" value="HMG_box_dom"/>
</dbReference>
<accession>L1JA52</accession>
<dbReference type="PANTHER" id="PTHR10666">
    <property type="entry name" value="UBIQUITIN"/>
    <property type="match status" value="1"/>
</dbReference>
<dbReference type="InterPro" id="IPR019954">
    <property type="entry name" value="Ubiquitin_CS"/>
</dbReference>
<evidence type="ECO:0000259" key="9">
    <source>
        <dbReference type="PROSITE" id="PS50118"/>
    </source>
</evidence>
<dbReference type="Gene3D" id="3.10.20.90">
    <property type="entry name" value="Phosphatidylinositol 3-kinase Catalytic Subunit, Chain A, domain 1"/>
    <property type="match status" value="1"/>
</dbReference>
<evidence type="ECO:0000259" key="8">
    <source>
        <dbReference type="PROSITE" id="PS50053"/>
    </source>
</evidence>